<sequence>MGTITLADSPMDYETLYKSYDEFLAPRFKITCGGQTFDTDTLPIQHLSVYTTTEPMADSASFSIEEGFDSQQTEFTYESSFELAQTIEIDMGYGNQLKTVFIGYIVSVTYEFPSDSEPLMTVRCMDMTFLMMKTYSEKVWQKKKHSEVVQDVASSYSSQLFIDTTDTIIENIYQNKQADYLFLRELAQRSNRQLLIAGKSIYFRKVVERKTPFITLTWGQGLLSLRLEMNIASQLSGINVRSWDQLNRELIASSSYTIVKIGSGTQTGSQIVAALGTYEEYVDMDGESQTDVQSVADGIMQSRSMELLHGYGECIGIPDLRAGLYIAFEGVGKRAGSVTYLSEVNHTIDDNGYIIQFETKGNAI</sequence>
<evidence type="ECO:0000313" key="2">
    <source>
        <dbReference type="Proteomes" id="UP001597403"/>
    </source>
</evidence>
<dbReference type="SUPFAM" id="SSF69279">
    <property type="entry name" value="Phage tail proteins"/>
    <property type="match status" value="1"/>
</dbReference>
<comment type="caution">
    <text evidence="1">The sequence shown here is derived from an EMBL/GenBank/DDBJ whole genome shotgun (WGS) entry which is preliminary data.</text>
</comment>
<dbReference type="RefSeq" id="WP_204826201.1">
    <property type="nucleotide sequence ID" value="NZ_JBHUGF010000011.1"/>
</dbReference>
<dbReference type="EMBL" id="JBHUGF010000011">
    <property type="protein sequence ID" value="MFD1992513.1"/>
    <property type="molecule type" value="Genomic_DNA"/>
</dbReference>
<accession>A0ABW4UY71</accession>
<evidence type="ECO:0000313" key="1">
    <source>
        <dbReference type="EMBL" id="MFD1992513.1"/>
    </source>
</evidence>
<protein>
    <submittedName>
        <fullName evidence="1">Phage late control D family protein</fullName>
    </submittedName>
</protein>
<organism evidence="1 2">
    <name type="scientific">Paenibacillus nicotianae</name>
    <dbReference type="NCBI Taxonomy" id="1526551"/>
    <lineage>
        <taxon>Bacteria</taxon>
        <taxon>Bacillati</taxon>
        <taxon>Bacillota</taxon>
        <taxon>Bacilli</taxon>
        <taxon>Bacillales</taxon>
        <taxon>Paenibacillaceae</taxon>
        <taxon>Paenibacillus</taxon>
    </lineage>
</organism>
<proteinExistence type="predicted"/>
<keyword evidence="2" id="KW-1185">Reference proteome</keyword>
<dbReference type="Proteomes" id="UP001597403">
    <property type="component" value="Unassembled WGS sequence"/>
</dbReference>
<gene>
    <name evidence="1" type="ORF">ACFSGI_21280</name>
</gene>
<name>A0ABW4UY71_9BACL</name>
<reference evidence="2" key="1">
    <citation type="journal article" date="2019" name="Int. J. Syst. Evol. Microbiol.">
        <title>The Global Catalogue of Microorganisms (GCM) 10K type strain sequencing project: providing services to taxonomists for standard genome sequencing and annotation.</title>
        <authorList>
            <consortium name="The Broad Institute Genomics Platform"/>
            <consortium name="The Broad Institute Genome Sequencing Center for Infectious Disease"/>
            <person name="Wu L."/>
            <person name="Ma J."/>
        </authorList>
    </citation>
    <scope>NUCLEOTIDE SEQUENCE [LARGE SCALE GENOMIC DNA]</scope>
    <source>
        <strain evidence="2">CGMCC 1.15067</strain>
    </source>
</reference>